<gene>
    <name evidence="2" type="ORF">DCC35_11270</name>
</gene>
<dbReference type="Gene3D" id="2.60.40.10">
    <property type="entry name" value="Immunoglobulins"/>
    <property type="match status" value="1"/>
</dbReference>
<dbReference type="InterPro" id="IPR026444">
    <property type="entry name" value="Secre_tail"/>
</dbReference>
<dbReference type="EMBL" id="CP028923">
    <property type="protein sequence ID" value="QCK15285.1"/>
    <property type="molecule type" value="Genomic_DNA"/>
</dbReference>
<dbReference type="Proteomes" id="UP000298616">
    <property type="component" value="Chromosome"/>
</dbReference>
<feature type="domain" description="Secretion system C-terminal sorting" evidence="1">
    <location>
        <begin position="292"/>
        <end position="360"/>
    </location>
</feature>
<dbReference type="KEGG" id="fpf:DCC35_11270"/>
<evidence type="ECO:0000313" key="3">
    <source>
        <dbReference type="Proteomes" id="UP000298616"/>
    </source>
</evidence>
<protein>
    <recommendedName>
        <fullName evidence="1">Secretion system C-terminal sorting domain-containing protein</fullName>
    </recommendedName>
</protein>
<dbReference type="OrthoDB" id="1466765at2"/>
<evidence type="ECO:0000313" key="2">
    <source>
        <dbReference type="EMBL" id="QCK15285.1"/>
    </source>
</evidence>
<dbReference type="AlphaFoldDB" id="A0A4D7JWV8"/>
<dbReference type="InterPro" id="IPR013783">
    <property type="entry name" value="Ig-like_fold"/>
</dbReference>
<sequence length="367" mass="42203">MLRSIQFFTILFLSFNFVFSQDSKTNSFGYWHDPDSWDNGDVPGYIENEITFLEDDSVNIRGKITLNTDLDITNTSMYIHKNDTLVIQGSVNFLDSYMLNEGVIIINGNGLAANSKLSNKGKIVITGNFDGIDNTLEGATGISYVYGYSNSNVGNQGSATECEMNDPHLYHWVRAQMQLLPVELLSFDGLFVSDIYENYIELNWTTIDEKNHDGFMIQRSTNAETWIDIEWVSEKERIENGVNHYVYQDKQFNSQADRYYYRLKQVDLDGRFEIHDIIAVYINIVNTESLAYPVPFNDMLTLEVPPKSSISIYDQSMKKLKTRKNKTQRVKNVLLNTKSWRNGVYVVQIKNKNSTESVKIFKSGRSF</sequence>
<reference evidence="2 3" key="1">
    <citation type="submission" date="2018-04" db="EMBL/GenBank/DDBJ databases">
        <title>Complete genome uncultured novel isolate.</title>
        <authorList>
            <person name="Merlino G."/>
        </authorList>
    </citation>
    <scope>NUCLEOTIDE SEQUENCE [LARGE SCALE GENOMIC DNA]</scope>
    <source>
        <strain evidence="3">R1DC9</strain>
    </source>
</reference>
<dbReference type="Pfam" id="PF18962">
    <property type="entry name" value="Por_Secre_tail"/>
    <property type="match status" value="1"/>
</dbReference>
<dbReference type="NCBIfam" id="TIGR04183">
    <property type="entry name" value="Por_Secre_tail"/>
    <property type="match status" value="1"/>
</dbReference>
<evidence type="ECO:0000259" key="1">
    <source>
        <dbReference type="Pfam" id="PF18962"/>
    </source>
</evidence>
<name>A0A4D7JWV8_9BACT</name>
<keyword evidence="3" id="KW-1185">Reference proteome</keyword>
<accession>A0A4D7JWV8</accession>
<proteinExistence type="predicted"/>
<dbReference type="RefSeq" id="WP_137090872.1">
    <property type="nucleotide sequence ID" value="NZ_CP028923.1"/>
</dbReference>
<organism evidence="2 3">
    <name type="scientific">Mangrovivirga cuniculi</name>
    <dbReference type="NCBI Taxonomy" id="2715131"/>
    <lineage>
        <taxon>Bacteria</taxon>
        <taxon>Pseudomonadati</taxon>
        <taxon>Bacteroidota</taxon>
        <taxon>Cytophagia</taxon>
        <taxon>Cytophagales</taxon>
        <taxon>Mangrovivirgaceae</taxon>
        <taxon>Mangrovivirga</taxon>
    </lineage>
</organism>